<proteinExistence type="predicted"/>
<organism evidence="1 2">
    <name type="scientific">Spirobacillus cienkowskii</name>
    <dbReference type="NCBI Taxonomy" id="495820"/>
    <lineage>
        <taxon>Bacteria</taxon>
        <taxon>Pseudomonadati</taxon>
        <taxon>Bdellovibrionota</taxon>
        <taxon>Oligoflexia</taxon>
        <taxon>Silvanigrellales</taxon>
        <taxon>Spirobacillus</taxon>
    </lineage>
</organism>
<gene>
    <name evidence="1" type="ORF">DCC88_06175</name>
</gene>
<sequence>MDGLLKKILYAYKKKLNLASFIIALIPSLLIEHSIFAEAIQREYRSANFLGKGDTGIADAKGFDAIFYNPAGIAQGKGILNEIIVASPQAEASTNIMELKNSVTGQSGSSVLQVLSQNQNKSYSAVIQNYSGVIFRKVAIGAFARGSANYYNYTDLSIPSGFSQVDTNVRYGAHLTLAQPLLNDRIFIGLNGKYLQKDQIKFKIDSSSPDYSGSNNILDSLKSTNQRKGAGIGADIGMMFLLEKNTGTQLGIAYRNIGMTYRWVADSNKGAPAAEPTTLDVGFVSSIGTTRNKISLSVDVVDVLNTQKQIFLKRSHIGLEYSLLDMFGVQTGINQGYWVYGGYLGTKVIRVEGGVFTEEMGNKYKENPNQSAFVRLVVGWLN</sequence>
<protein>
    <recommendedName>
        <fullName evidence="3">PorV/PorQ family protein</fullName>
    </recommendedName>
</protein>
<reference evidence="1" key="1">
    <citation type="submission" date="2018-04" db="EMBL/GenBank/DDBJ databases">
        <title>Draft genome sequence of the Candidatus Spirobacillus cienkowskii, a pathogen of freshwater Daphnia species, reconstructed from hemolymph metagenomic reads.</title>
        <authorList>
            <person name="Bresciani L."/>
            <person name="Lemos L.N."/>
            <person name="Wale N."/>
            <person name="Lin J.Y."/>
            <person name="Fernandes G.R."/>
            <person name="Duffy M.A."/>
            <person name="Rodrigues J.M."/>
        </authorList>
    </citation>
    <scope>NUCLEOTIDE SEQUENCE [LARGE SCALE GENOMIC DNA]</scope>
    <source>
        <strain evidence="1">Binning01</strain>
    </source>
</reference>
<keyword evidence="2" id="KW-1185">Reference proteome</keyword>
<dbReference type="Proteomes" id="UP000253934">
    <property type="component" value="Unassembled WGS sequence"/>
</dbReference>
<accession>A0A369KS94</accession>
<name>A0A369KS94_9BACT</name>
<dbReference type="EMBL" id="QOVW01000064">
    <property type="protein sequence ID" value="RDB36260.1"/>
    <property type="molecule type" value="Genomic_DNA"/>
</dbReference>
<evidence type="ECO:0000313" key="1">
    <source>
        <dbReference type="EMBL" id="RDB36260.1"/>
    </source>
</evidence>
<comment type="caution">
    <text evidence="1">The sequence shown here is derived from an EMBL/GenBank/DDBJ whole genome shotgun (WGS) entry which is preliminary data.</text>
</comment>
<dbReference type="Gene3D" id="2.40.160.60">
    <property type="entry name" value="Outer membrane protein transport protein (OMPP1/FadL/TodX)"/>
    <property type="match status" value="1"/>
</dbReference>
<evidence type="ECO:0000313" key="2">
    <source>
        <dbReference type="Proteomes" id="UP000253934"/>
    </source>
</evidence>
<dbReference type="AlphaFoldDB" id="A0A369KS94"/>
<evidence type="ECO:0008006" key="3">
    <source>
        <dbReference type="Google" id="ProtNLM"/>
    </source>
</evidence>